<accession>A0ABM7NRX6</accession>
<keyword evidence="4" id="KW-1185">Reference proteome</keyword>
<reference evidence="3 4" key="1">
    <citation type="submission" date="2021-02" db="EMBL/GenBank/DDBJ databases">
        <title>Cotonvirus japonicus, which uses Golgi apparatus of host cells for its virion factory, phylogenetically links tailed tupanvirus and icosahedral mimivirus.</title>
        <authorList>
            <person name="Takahashi H."/>
            <person name="Fukaya S."/>
            <person name="Song C."/>
            <person name="Murata K."/>
            <person name="Takemura M."/>
        </authorList>
    </citation>
    <scope>NUCLEOTIDE SEQUENCE [LARGE SCALE GENOMIC DNA]</scope>
</reference>
<evidence type="ECO:0000313" key="4">
    <source>
        <dbReference type="Proteomes" id="UP001321479"/>
    </source>
</evidence>
<organism evidence="3 4">
    <name type="scientific">Cotonvirus japonicus</name>
    <dbReference type="NCBI Taxonomy" id="2811091"/>
    <lineage>
        <taxon>Viruses</taxon>
        <taxon>Varidnaviria</taxon>
        <taxon>Bamfordvirae</taxon>
        <taxon>Nucleocytoviricota</taxon>
        <taxon>Megaviricetes</taxon>
        <taxon>Imitervirales</taxon>
        <taxon>Mimiviridae</taxon>
        <taxon>Megamimivirinae</taxon>
        <taxon>Cotonvirus</taxon>
        <taxon>Cotonvirus japonicum</taxon>
    </lineage>
</organism>
<evidence type="ECO:0000313" key="3">
    <source>
        <dbReference type="EMBL" id="BCS82856.1"/>
    </source>
</evidence>
<evidence type="ECO:0000259" key="2">
    <source>
        <dbReference type="PROSITE" id="PS51750"/>
    </source>
</evidence>
<feature type="domain" description="Bro-N" evidence="2">
    <location>
        <begin position="1"/>
        <end position="117"/>
    </location>
</feature>
<feature type="coiled-coil region" evidence="1">
    <location>
        <begin position="294"/>
        <end position="349"/>
    </location>
</feature>
<proteinExistence type="predicted"/>
<dbReference type="InterPro" id="IPR003497">
    <property type="entry name" value="BRO_N_domain"/>
</dbReference>
<dbReference type="Proteomes" id="UP001321479">
    <property type="component" value="Segment"/>
</dbReference>
<keyword evidence="1" id="KW-0175">Coiled coil</keyword>
<name>A0ABM7NRX6_9VIRU</name>
<protein>
    <submittedName>
        <fullName evidence="3">BRO family protein</fullName>
    </submittedName>
</protein>
<sequence length="353" mass="41824">MKDNKTYLCLFKNMFKLSNVDILIIHDNNDDCWYNLDDVALIFKLKKRRIIKIVSKQYIKRYDKINLSKYQSEINTKTLFINNNGLFQLISLDNSIMSQKIWNDITNIILPTLYSNGIYLLPNDSTSLNDLRQKYYEDDILKKYHKRFAIYLAYIGEYANNHLLVFGKTDNLSAFKLATYKKIYREFNVIALWDIVANDLAEYNITKILIENNSTSVFNLIKNKKINEFSLPIPAEINTKNILILNNTRDLNYYKNIISDIVHKTKLLGNDISTLYCGNDNCCLCLNTKNPKFTKEFEQEINILKIKYDVIQNKYNQLKKRYQFDQIYIKRLETEIKNAEQIINDFKKNYSLN</sequence>
<dbReference type="GeneID" id="80558061"/>
<dbReference type="Pfam" id="PF02498">
    <property type="entry name" value="Bro-N"/>
    <property type="match status" value="1"/>
</dbReference>
<evidence type="ECO:0000256" key="1">
    <source>
        <dbReference type="SAM" id="Coils"/>
    </source>
</evidence>
<dbReference type="RefSeq" id="YP_010841464.1">
    <property type="nucleotide sequence ID" value="NC_079139.1"/>
</dbReference>
<dbReference type="PROSITE" id="PS51750">
    <property type="entry name" value="BRO_N"/>
    <property type="match status" value="1"/>
</dbReference>
<dbReference type="EMBL" id="AP024483">
    <property type="protein sequence ID" value="BCS82856.1"/>
    <property type="molecule type" value="Genomic_DNA"/>
</dbReference>